<dbReference type="EMBL" id="FMYO01000001">
    <property type="protein sequence ID" value="SDB84437.1"/>
    <property type="molecule type" value="Genomic_DNA"/>
</dbReference>
<gene>
    <name evidence="1" type="ORF">SAMN05421732_101241</name>
</gene>
<sequence length="71" mass="8084">MLVKIEDGFYLNSQHIIAIRVSKNAADGNFAVLIEYTPNNIQAMGSYQKNFTSKLEAEIYLQNLHQHISKT</sequence>
<dbReference type="OrthoDB" id="6700786at2"/>
<organism evidence="1 2">
    <name type="scientific">Acinetobacter kookii</name>
    <dbReference type="NCBI Taxonomy" id="1226327"/>
    <lineage>
        <taxon>Bacteria</taxon>
        <taxon>Pseudomonadati</taxon>
        <taxon>Pseudomonadota</taxon>
        <taxon>Gammaproteobacteria</taxon>
        <taxon>Moraxellales</taxon>
        <taxon>Moraxellaceae</taxon>
        <taxon>Acinetobacter</taxon>
    </lineage>
</organism>
<reference evidence="2" key="1">
    <citation type="submission" date="2016-09" db="EMBL/GenBank/DDBJ databases">
        <authorList>
            <person name="Varghese N."/>
            <person name="Submissions S."/>
        </authorList>
    </citation>
    <scope>NUCLEOTIDE SEQUENCE [LARGE SCALE GENOMIC DNA]</scope>
    <source>
        <strain evidence="2">ANC 4667</strain>
    </source>
</reference>
<dbReference type="RefSeq" id="WP_092818331.1">
    <property type="nucleotide sequence ID" value="NZ_BAABKJ010000006.1"/>
</dbReference>
<protein>
    <submittedName>
        <fullName evidence="1">Uncharacterized protein</fullName>
    </submittedName>
</protein>
<proteinExistence type="predicted"/>
<dbReference type="Proteomes" id="UP000243468">
    <property type="component" value="Unassembled WGS sequence"/>
</dbReference>
<keyword evidence="2" id="KW-1185">Reference proteome</keyword>
<accession>A0A1G6GQZ2</accession>
<dbReference type="AlphaFoldDB" id="A0A1G6GQZ2"/>
<evidence type="ECO:0000313" key="1">
    <source>
        <dbReference type="EMBL" id="SDB84437.1"/>
    </source>
</evidence>
<name>A0A1G6GQZ2_9GAMM</name>
<evidence type="ECO:0000313" key="2">
    <source>
        <dbReference type="Proteomes" id="UP000243468"/>
    </source>
</evidence>